<evidence type="ECO:0000256" key="1">
    <source>
        <dbReference type="ARBA" id="ARBA00022433"/>
    </source>
</evidence>
<evidence type="ECO:0000256" key="6">
    <source>
        <dbReference type="ARBA" id="ARBA00023203"/>
    </source>
</evidence>
<dbReference type="InterPro" id="IPR036116">
    <property type="entry name" value="FN3_sf"/>
</dbReference>
<keyword evidence="13" id="KW-1185">Reference proteome</keyword>
<dbReference type="EMBL" id="BEZZ01000355">
    <property type="protein sequence ID" value="GCC31302.1"/>
    <property type="molecule type" value="Genomic_DNA"/>
</dbReference>
<keyword evidence="6" id="KW-0009">Actin-binding</keyword>
<dbReference type="InterPro" id="IPR003961">
    <property type="entry name" value="FN3_dom"/>
</dbReference>
<feature type="compositionally biased region" description="Basic and acidic residues" evidence="9">
    <location>
        <begin position="92"/>
        <end position="111"/>
    </location>
</feature>
<dbReference type="SUPFAM" id="SSF48726">
    <property type="entry name" value="Immunoglobulin"/>
    <property type="match status" value="8"/>
</dbReference>
<dbReference type="FunFam" id="2.60.40.10:FF:000031">
    <property type="entry name" value="Myosin-binding protein C, slow type"/>
    <property type="match status" value="2"/>
</dbReference>
<dbReference type="PROSITE" id="PS50853">
    <property type="entry name" value="FN3"/>
    <property type="match status" value="3"/>
</dbReference>
<comment type="caution">
    <text evidence="12">The sequence shown here is derived from an EMBL/GenBank/DDBJ whole genome shotgun (WGS) entry which is preliminary data.</text>
</comment>
<keyword evidence="1" id="KW-0787">Thick filament</keyword>
<evidence type="ECO:0000256" key="3">
    <source>
        <dbReference type="ARBA" id="ARBA00022737"/>
    </source>
</evidence>
<dbReference type="PANTHER" id="PTHR13817:SF17">
    <property type="entry name" value="MYOSIN-BINDING PROTEIN C, FAST-TYPE"/>
    <property type="match status" value="1"/>
</dbReference>
<dbReference type="SUPFAM" id="SSF49265">
    <property type="entry name" value="Fibronectin type III"/>
    <property type="match status" value="2"/>
</dbReference>
<keyword evidence="2" id="KW-0597">Phosphoprotein</keyword>
<feature type="domain" description="Ig-like" evidence="10">
    <location>
        <begin position="600"/>
        <end position="693"/>
    </location>
</feature>
<feature type="region of interest" description="Disordered" evidence="9">
    <location>
        <begin position="92"/>
        <end position="118"/>
    </location>
</feature>
<dbReference type="CDD" id="cd05748">
    <property type="entry name" value="Ig_Titin_like"/>
    <property type="match status" value="1"/>
</dbReference>
<dbReference type="CDD" id="cd00063">
    <property type="entry name" value="FN3"/>
    <property type="match status" value="3"/>
</dbReference>
<evidence type="ECO:0000256" key="7">
    <source>
        <dbReference type="ARBA" id="ARBA00023319"/>
    </source>
</evidence>
<name>A0A401SLN5_CHIPU</name>
<keyword evidence="3" id="KW-0677">Repeat</keyword>
<dbReference type="InterPro" id="IPR036179">
    <property type="entry name" value="Ig-like_dom_sf"/>
</dbReference>
<evidence type="ECO:0008006" key="14">
    <source>
        <dbReference type="Google" id="ProtNLM"/>
    </source>
</evidence>
<sequence>MPEPKKPAGFTKKPQSQTGTVGGKAEFVVEVDKPNVKVKWQKDGKDLIAGPKYTIKAEGKKHTLTINHLAKQDDSVYMAVVGTVKEKFELQVKEAEKSAEPETAEQSRGELPEDDTAPADAHQNLTGLFIEKPETISACIGSSICLVAKVDSSNLLKKPTIKWFKGKWMDLSSKAGKVYQFKEQYDSKSKVYTYEMKVAKVDKTIAGGYRCEVTSKDQFDSVAFDITVEASAEEDNLLTTFKRTAAAGDDAGELDFSGLLKKREVKVQETPKEEVDVWEILKNAKPCDYEKIAFQYGITDLRGMLKRLKKKKRVEKKSEAFAKRLESAYQVDKGGKIRMAIELAGHNMDVKWLKNGKEIRPSARFIFEVIGLKRVLTIKNCILADDAEYECIVGDDRCVADLFVREPPVVITVPLDDQHVFVDDRVEFDCEVSEEGAVVVWTKNGVELTREDTLKYRIKKSEKKHMLIINDATKEDAGRYKIATNGGESEADLIVEEKVLEVLQSFADLTLKAQEQAVFKCEVSDEKVTGKWLKNGIEIKPSKRIHITHKGRFHKLVIDDITPDDEADYTFIPDGYALSISAKLNFLEIKIDYVPRQEPPKIHLDCTGSVVSQNTIVVVAGNKVRLDADASGEPPPTITWYKADQELTDVEGRLRIEAKNNISSLVLEGALREDEAKYSILVQNPAGEDKAIIFIKIVDVPDPPENVKIIGIGEDWCTAGWDIPKYDGGQPITGYLLERKKKTSMRWMKLNFEPLQDTTFTATRMIEGCLYEMRVFAVNGIGISQHSGSSRTFMPLAVPGEPSHLCVEDVTDTTTTLKWRMPEKIGAGGVDGYLIEYCKEGSNEWIAANTELVERLGFTVKNLPTGEKINFRVRAVNIAGKSEPAILSQSVTIREIVQHPKIWVPRQLRHTFIRKVGQQINLVIPFQGKPRPVVTWLKDGQPLDTKQVSTRNSEVDTILFIRSAERSHSGKYELSVQIENLIDKATIKIQVVDKPGPPESLKIVDVWGFNASIEWTPPKDNGNTEITGYTIQKADKKTMEWFTVYEHNRKPHCTISDLIMGNEYYFRVFSENICGLSDSPRTSKNTAYIQKDSKMYNPSPFKEHDFSHAPRFTQPLLDRSIVAGYTAKLSCSVRGCPKPKIVWMKNKMAIIDDPKFLMHHNQGVLTLQIRKPSSFDGGMYTCKAINDLGEDEVECKLEVRVPQ</sequence>
<dbReference type="GO" id="GO:0007155">
    <property type="term" value="P:cell adhesion"/>
    <property type="evidence" value="ECO:0007669"/>
    <property type="project" value="UniProtKB-KW"/>
</dbReference>
<feature type="region of interest" description="Disordered" evidence="9">
    <location>
        <begin position="1"/>
        <end position="22"/>
    </location>
</feature>
<dbReference type="OrthoDB" id="6107607at2759"/>
<feature type="domain" description="Ig-like" evidence="10">
    <location>
        <begin position="900"/>
        <end position="988"/>
    </location>
</feature>
<dbReference type="PROSITE" id="PS50835">
    <property type="entry name" value="IG_LIKE"/>
    <property type="match status" value="5"/>
</dbReference>
<dbReference type="InterPro" id="IPR003599">
    <property type="entry name" value="Ig_sub"/>
</dbReference>
<dbReference type="GO" id="GO:0032982">
    <property type="term" value="C:myosin filament"/>
    <property type="evidence" value="ECO:0007669"/>
    <property type="project" value="UniProtKB-KW"/>
</dbReference>
<dbReference type="InterPro" id="IPR007110">
    <property type="entry name" value="Ig-like_dom"/>
</dbReference>
<dbReference type="GO" id="GO:0003779">
    <property type="term" value="F:actin binding"/>
    <property type="evidence" value="ECO:0007669"/>
    <property type="project" value="UniProtKB-KW"/>
</dbReference>
<dbReference type="FunFam" id="2.60.40.10:FF:000060">
    <property type="entry name" value="Myosin-binding protein C, slow type"/>
    <property type="match status" value="1"/>
</dbReference>
<evidence type="ECO:0000256" key="4">
    <source>
        <dbReference type="ARBA" id="ARBA00022889"/>
    </source>
</evidence>
<evidence type="ECO:0000256" key="2">
    <source>
        <dbReference type="ARBA" id="ARBA00022553"/>
    </source>
</evidence>
<protein>
    <recommendedName>
        <fullName evidence="14">Myosin-binding protein C, fast-type</fullName>
    </recommendedName>
</protein>
<dbReference type="InterPro" id="IPR003598">
    <property type="entry name" value="Ig_sub2"/>
</dbReference>
<evidence type="ECO:0000313" key="12">
    <source>
        <dbReference type="EMBL" id="GCC31302.1"/>
    </source>
</evidence>
<keyword evidence="4" id="KW-0130">Cell adhesion</keyword>
<gene>
    <name evidence="12" type="ORF">chiPu_0009759</name>
</gene>
<dbReference type="SMART" id="SM00409">
    <property type="entry name" value="IG"/>
    <property type="match status" value="8"/>
</dbReference>
<dbReference type="OMA" id="YEHSRHT"/>
<feature type="domain" description="Fibronectin type-III" evidence="11">
    <location>
        <begin position="703"/>
        <end position="800"/>
    </location>
</feature>
<dbReference type="InterPro" id="IPR013098">
    <property type="entry name" value="Ig_I-set"/>
</dbReference>
<dbReference type="Pfam" id="PF18362">
    <property type="entry name" value="THB"/>
    <property type="match status" value="1"/>
</dbReference>
<comment type="similarity">
    <text evidence="8">Belongs to the immunoglobulin superfamily. MyBP family.</text>
</comment>
<feature type="domain" description="Ig-like" evidence="10">
    <location>
        <begin position="408"/>
        <end position="480"/>
    </location>
</feature>
<dbReference type="InterPro" id="IPR050964">
    <property type="entry name" value="Striated_Muscle_Regulatory"/>
</dbReference>
<dbReference type="CDD" id="cd00096">
    <property type="entry name" value="Ig"/>
    <property type="match status" value="1"/>
</dbReference>
<dbReference type="InterPro" id="IPR040849">
    <property type="entry name" value="MyBP-C_THB"/>
</dbReference>
<dbReference type="Proteomes" id="UP000287033">
    <property type="component" value="Unassembled WGS sequence"/>
</dbReference>
<dbReference type="FunFam" id="2.60.40.10:FF:000062">
    <property type="entry name" value="Myosin-binding protein C, slow type"/>
    <property type="match status" value="1"/>
</dbReference>
<dbReference type="SMART" id="SM00408">
    <property type="entry name" value="IGc2"/>
    <property type="match status" value="4"/>
</dbReference>
<dbReference type="Gene3D" id="2.60.40.10">
    <property type="entry name" value="Immunoglobulins"/>
    <property type="match status" value="11"/>
</dbReference>
<dbReference type="FunFam" id="2.60.40.10:FF:000111">
    <property type="entry name" value="Myosin-binding protein C, slow type"/>
    <property type="match status" value="1"/>
</dbReference>
<evidence type="ECO:0000259" key="11">
    <source>
        <dbReference type="PROSITE" id="PS50853"/>
    </source>
</evidence>
<dbReference type="FunFam" id="2.60.40.10:FF:000225">
    <property type="entry name" value="Myosin-binding protein C, cardiac-type"/>
    <property type="match status" value="1"/>
</dbReference>
<evidence type="ECO:0000256" key="5">
    <source>
        <dbReference type="ARBA" id="ARBA00023179"/>
    </source>
</evidence>
<dbReference type="Pfam" id="PF00041">
    <property type="entry name" value="fn3"/>
    <property type="match status" value="3"/>
</dbReference>
<dbReference type="Pfam" id="PF07679">
    <property type="entry name" value="I-set"/>
    <property type="match status" value="7"/>
</dbReference>
<organism evidence="12 13">
    <name type="scientific">Chiloscyllium punctatum</name>
    <name type="common">Brownbanded bambooshark</name>
    <name type="synonym">Hemiscyllium punctatum</name>
    <dbReference type="NCBI Taxonomy" id="137246"/>
    <lineage>
        <taxon>Eukaryota</taxon>
        <taxon>Metazoa</taxon>
        <taxon>Chordata</taxon>
        <taxon>Craniata</taxon>
        <taxon>Vertebrata</taxon>
        <taxon>Chondrichthyes</taxon>
        <taxon>Elasmobranchii</taxon>
        <taxon>Galeomorphii</taxon>
        <taxon>Galeoidea</taxon>
        <taxon>Orectolobiformes</taxon>
        <taxon>Hemiscylliidae</taxon>
        <taxon>Chiloscyllium</taxon>
    </lineage>
</organism>
<reference evidence="12 13" key="1">
    <citation type="journal article" date="2018" name="Nat. Ecol. Evol.">
        <title>Shark genomes provide insights into elasmobranch evolution and the origin of vertebrates.</title>
        <authorList>
            <person name="Hara Y"/>
            <person name="Yamaguchi K"/>
            <person name="Onimaru K"/>
            <person name="Kadota M"/>
            <person name="Koyanagi M"/>
            <person name="Keeley SD"/>
            <person name="Tatsumi K"/>
            <person name="Tanaka K"/>
            <person name="Motone F"/>
            <person name="Kageyama Y"/>
            <person name="Nozu R"/>
            <person name="Adachi N"/>
            <person name="Nishimura O"/>
            <person name="Nakagawa R"/>
            <person name="Tanegashima C"/>
            <person name="Kiyatake I"/>
            <person name="Matsumoto R"/>
            <person name="Murakumo K"/>
            <person name="Nishida K"/>
            <person name="Terakita A"/>
            <person name="Kuratani S"/>
            <person name="Sato K"/>
            <person name="Hyodo S Kuraku.S."/>
        </authorList>
    </citation>
    <scope>NUCLEOTIDE SEQUENCE [LARGE SCALE GENOMIC DNA]</scope>
</reference>
<evidence type="ECO:0000256" key="8">
    <source>
        <dbReference type="ARBA" id="ARBA00038352"/>
    </source>
</evidence>
<feature type="domain" description="Fibronectin type-III" evidence="11">
    <location>
        <begin position="801"/>
        <end position="896"/>
    </location>
</feature>
<keyword evidence="5" id="KW-0514">Muscle protein</keyword>
<dbReference type="FunFam" id="2.60.40.10:FF:000081">
    <property type="entry name" value="Myosin-binding protein C, slow type"/>
    <property type="match status" value="1"/>
</dbReference>
<dbReference type="PANTHER" id="PTHR13817">
    <property type="entry name" value="TITIN"/>
    <property type="match status" value="1"/>
</dbReference>
<feature type="domain" description="Ig-like" evidence="10">
    <location>
        <begin position="1110"/>
        <end position="1198"/>
    </location>
</feature>
<proteinExistence type="inferred from homology"/>
<feature type="domain" description="Ig-like" evidence="10">
    <location>
        <begin position="112"/>
        <end position="227"/>
    </location>
</feature>
<accession>A0A401SLN5</accession>
<dbReference type="AlphaFoldDB" id="A0A401SLN5"/>
<keyword evidence="7" id="KW-0393">Immunoglobulin domain</keyword>
<evidence type="ECO:0000256" key="9">
    <source>
        <dbReference type="SAM" id="MobiDB-lite"/>
    </source>
</evidence>
<dbReference type="FunFam" id="2.60.40.10:FF:000326">
    <property type="entry name" value="Myosin-binding protein C, cardiac-type"/>
    <property type="match status" value="1"/>
</dbReference>
<dbReference type="STRING" id="137246.A0A401SLN5"/>
<feature type="domain" description="Fibronectin type-III" evidence="11">
    <location>
        <begin position="997"/>
        <end position="1092"/>
    </location>
</feature>
<dbReference type="SMART" id="SM00060">
    <property type="entry name" value="FN3"/>
    <property type="match status" value="3"/>
</dbReference>
<evidence type="ECO:0000259" key="10">
    <source>
        <dbReference type="PROSITE" id="PS50835"/>
    </source>
</evidence>
<dbReference type="FunFam" id="2.60.40.10:FF:000070">
    <property type="entry name" value="Myosin-binding protein C, slow type"/>
    <property type="match status" value="1"/>
</dbReference>
<dbReference type="FunFam" id="2.60.40.10:FF:000085">
    <property type="entry name" value="Myosin-binding protein C, slow type"/>
    <property type="match status" value="1"/>
</dbReference>
<dbReference type="InterPro" id="IPR013783">
    <property type="entry name" value="Ig-like_fold"/>
</dbReference>
<evidence type="ECO:0000313" key="13">
    <source>
        <dbReference type="Proteomes" id="UP000287033"/>
    </source>
</evidence>